<feature type="binding site" evidence="12">
    <location>
        <position position="249"/>
    </location>
    <ligand>
        <name>K(+)</name>
        <dbReference type="ChEBI" id="CHEBI:29103"/>
    </ligand>
</feature>
<dbReference type="Pfam" id="PF00294">
    <property type="entry name" value="PfkB"/>
    <property type="match status" value="1"/>
</dbReference>
<evidence type="ECO:0000256" key="7">
    <source>
        <dbReference type="ARBA" id="ARBA00022777"/>
    </source>
</evidence>
<feature type="binding site" evidence="12">
    <location>
        <position position="288"/>
    </location>
    <ligand>
        <name>K(+)</name>
        <dbReference type="ChEBI" id="CHEBI:29103"/>
    </ligand>
</feature>
<keyword evidence="7 12" id="KW-0418">Kinase</keyword>
<keyword evidence="10 12" id="KW-0630">Potassium</keyword>
<protein>
    <recommendedName>
        <fullName evidence="3 12">Ribokinase</fullName>
        <shortName evidence="12">RK</shortName>
        <ecNumber evidence="2 12">2.7.1.15</ecNumber>
    </recommendedName>
</protein>
<dbReference type="Gene3D" id="3.40.1190.20">
    <property type="match status" value="1"/>
</dbReference>
<feature type="binding site" evidence="12">
    <location>
        <begin position="42"/>
        <end position="46"/>
    </location>
    <ligand>
        <name>substrate</name>
    </ligand>
</feature>
<evidence type="ECO:0000313" key="14">
    <source>
        <dbReference type="EMBL" id="QVY61261.1"/>
    </source>
</evidence>
<dbReference type="EC" id="2.7.1.15" evidence="2 12"/>
<keyword evidence="15" id="KW-1185">Reference proteome</keyword>
<evidence type="ECO:0000256" key="6">
    <source>
        <dbReference type="ARBA" id="ARBA00022741"/>
    </source>
</evidence>
<dbReference type="PRINTS" id="PR00990">
    <property type="entry name" value="RIBOKINASE"/>
</dbReference>
<feature type="binding site" evidence="12">
    <location>
        <begin position="223"/>
        <end position="228"/>
    </location>
    <ligand>
        <name>ATP</name>
        <dbReference type="ChEBI" id="CHEBI:30616"/>
    </ligand>
</feature>
<dbReference type="EMBL" id="CP071709">
    <property type="protein sequence ID" value="QVY61261.1"/>
    <property type="molecule type" value="Genomic_DNA"/>
</dbReference>
<reference evidence="14 15" key="1">
    <citation type="submission" date="2021-03" db="EMBL/GenBank/DDBJ databases">
        <title>The first data on the complete genome of the tetrodotoxin-producing bacterium.</title>
        <authorList>
            <person name="Melnikova D.I."/>
            <person name="Nijland R."/>
            <person name="Magarlamov T.Y."/>
        </authorList>
    </citation>
    <scope>NUCLEOTIDE SEQUENCE [LARGE SCALE GENOMIC DNA]</scope>
    <source>
        <strain evidence="14 15">1839</strain>
    </source>
</reference>
<comment type="pathway">
    <text evidence="12">Carbohydrate metabolism; D-ribose degradation; D-ribose 5-phosphate from beta-D-ribopyranose: step 2/2.</text>
</comment>
<evidence type="ECO:0000256" key="11">
    <source>
        <dbReference type="ARBA" id="ARBA00023277"/>
    </source>
</evidence>
<keyword evidence="9 12" id="KW-0460">Magnesium</keyword>
<evidence type="ECO:0000256" key="9">
    <source>
        <dbReference type="ARBA" id="ARBA00022842"/>
    </source>
</evidence>
<comment type="similarity">
    <text evidence="12">Belongs to the carbohydrate kinase PfkB family. Ribokinase subfamily.</text>
</comment>
<keyword evidence="6 12" id="KW-0547">Nucleotide-binding</keyword>
<keyword evidence="11 12" id="KW-0119">Carbohydrate metabolism</keyword>
<comment type="activity regulation">
    <text evidence="12">Activated by a monovalent cation that binds near, but not in, the active site. The most likely occupant of the site in vivo is potassium. Ion binding induces a conformational change that may alter substrate affinity.</text>
</comment>
<feature type="binding site" evidence="12">
    <location>
        <begin position="254"/>
        <end position="255"/>
    </location>
    <ligand>
        <name>ATP</name>
        <dbReference type="ChEBI" id="CHEBI:30616"/>
    </ligand>
</feature>
<keyword evidence="5 12" id="KW-0479">Metal-binding</keyword>
<evidence type="ECO:0000256" key="5">
    <source>
        <dbReference type="ARBA" id="ARBA00022723"/>
    </source>
</evidence>
<comment type="function">
    <text evidence="12">Catalyzes the phosphorylation of ribose at O-5 in a reaction requiring ATP and magnesium. The resulting D-ribose-5-phosphate can then be used either for sythesis of nucleotides, histidine, and tryptophan, or as a component of the pentose phosphate pathway.</text>
</comment>
<keyword evidence="8 12" id="KW-0067">ATP-binding</keyword>
<dbReference type="CDD" id="cd01174">
    <property type="entry name" value="ribokinase"/>
    <property type="match status" value="1"/>
</dbReference>
<feature type="active site" description="Proton acceptor" evidence="12">
    <location>
        <position position="255"/>
    </location>
</feature>
<dbReference type="InterPro" id="IPR002139">
    <property type="entry name" value="Ribo/fructo_kinase"/>
</dbReference>
<feature type="binding site" evidence="12">
    <location>
        <position position="294"/>
    </location>
    <ligand>
        <name>K(+)</name>
        <dbReference type="ChEBI" id="CHEBI:29103"/>
    </ligand>
</feature>
<comment type="similarity">
    <text evidence="1">Belongs to the carbohydrate kinase pfkB family.</text>
</comment>
<evidence type="ECO:0000313" key="15">
    <source>
        <dbReference type="Proteomes" id="UP000679247"/>
    </source>
</evidence>
<feature type="binding site" evidence="12">
    <location>
        <position position="290"/>
    </location>
    <ligand>
        <name>K(+)</name>
        <dbReference type="ChEBI" id="CHEBI:29103"/>
    </ligand>
</feature>
<evidence type="ECO:0000256" key="12">
    <source>
        <dbReference type="HAMAP-Rule" id="MF_01987"/>
    </source>
</evidence>
<evidence type="ECO:0000259" key="13">
    <source>
        <dbReference type="Pfam" id="PF00294"/>
    </source>
</evidence>
<feature type="binding site" evidence="12">
    <location>
        <begin position="13"/>
        <end position="15"/>
    </location>
    <ligand>
        <name>substrate</name>
    </ligand>
</feature>
<organism evidence="14 15">
    <name type="scientific">Cytobacillus gottheilii</name>
    <dbReference type="NCBI Taxonomy" id="859144"/>
    <lineage>
        <taxon>Bacteria</taxon>
        <taxon>Bacillati</taxon>
        <taxon>Bacillota</taxon>
        <taxon>Bacilli</taxon>
        <taxon>Bacillales</taxon>
        <taxon>Bacillaceae</taxon>
        <taxon>Cytobacillus</taxon>
    </lineage>
</organism>
<evidence type="ECO:0000256" key="8">
    <source>
        <dbReference type="ARBA" id="ARBA00022840"/>
    </source>
</evidence>
<evidence type="ECO:0000256" key="4">
    <source>
        <dbReference type="ARBA" id="ARBA00022679"/>
    </source>
</evidence>
<gene>
    <name evidence="12" type="primary">rbsK</name>
    <name evidence="14" type="ORF">J1899_20260</name>
</gene>
<evidence type="ECO:0000256" key="10">
    <source>
        <dbReference type="ARBA" id="ARBA00022958"/>
    </source>
</evidence>
<comment type="cofactor">
    <cofactor evidence="12">
        <name>Mg(2+)</name>
        <dbReference type="ChEBI" id="CHEBI:18420"/>
    </cofactor>
    <text evidence="12">Requires a divalent cation, most likely magnesium in vivo, as an electrophilic catalyst to aid phosphoryl group transfer. It is the chelate of the metal and the nucleotide that is the actual substrate.</text>
</comment>
<keyword evidence="4 12" id="KW-0808">Transferase</keyword>
<evidence type="ECO:0000256" key="2">
    <source>
        <dbReference type="ARBA" id="ARBA00012035"/>
    </source>
</evidence>
<comment type="subcellular location">
    <subcellularLocation>
        <location evidence="12">Cytoplasm</location>
    </subcellularLocation>
</comment>
<dbReference type="PANTHER" id="PTHR10584">
    <property type="entry name" value="SUGAR KINASE"/>
    <property type="match status" value="1"/>
</dbReference>
<dbReference type="Proteomes" id="UP000679247">
    <property type="component" value="Chromosome"/>
</dbReference>
<dbReference type="GO" id="GO:0016301">
    <property type="term" value="F:kinase activity"/>
    <property type="evidence" value="ECO:0007669"/>
    <property type="project" value="UniProtKB-KW"/>
</dbReference>
<dbReference type="HAMAP" id="MF_01987">
    <property type="entry name" value="Ribokinase"/>
    <property type="match status" value="1"/>
</dbReference>
<dbReference type="InterPro" id="IPR002173">
    <property type="entry name" value="Carboh/pur_kinase_PfkB_CS"/>
</dbReference>
<feature type="binding site" evidence="12">
    <location>
        <position position="251"/>
    </location>
    <ligand>
        <name>K(+)</name>
        <dbReference type="ChEBI" id="CHEBI:29103"/>
    </ligand>
</feature>
<dbReference type="SUPFAM" id="SSF53613">
    <property type="entry name" value="Ribokinase-like"/>
    <property type="match status" value="1"/>
</dbReference>
<comment type="caution">
    <text evidence="12">Lacks conserved residue(s) required for the propagation of feature annotation.</text>
</comment>
<accession>A0ABX8FAA6</accession>
<dbReference type="RefSeq" id="WP_214476315.1">
    <property type="nucleotide sequence ID" value="NZ_CP071709.1"/>
</dbReference>
<sequence>MKQPNILVVGSMNMDLNLYGIPRISQFGESVGCEAYKYATGGKGANQAYAAALQGANVTMVGRVGNDHNGHSLITELERVGIHTGYIVADKNDQTGLATIMVDDLGRYFSYVSLGANNKLSPEDVEKALSEMSFDMVLMQLEMPLETVYRTYELARERNIPVFLDAGPAMNISLDRLKGIYIISPNEAETEALTGIAVENETDAMEAARQLYERANPEYVILKMGSRGAFLYDGKTAKMYPAYKVNAIDSTGAGDTFNAALVNKICLGESLDDAIQYASGAAAFCVTRKGAQISIPTAEEVEKFLQNQLIID</sequence>
<evidence type="ECO:0000256" key="1">
    <source>
        <dbReference type="ARBA" id="ARBA00005380"/>
    </source>
</evidence>
<dbReference type="PANTHER" id="PTHR10584:SF166">
    <property type="entry name" value="RIBOKINASE"/>
    <property type="match status" value="1"/>
</dbReference>
<dbReference type="PROSITE" id="PS00584">
    <property type="entry name" value="PFKB_KINASES_2"/>
    <property type="match status" value="1"/>
</dbReference>
<feature type="binding site" evidence="12">
    <location>
        <position position="285"/>
    </location>
    <ligand>
        <name>K(+)</name>
        <dbReference type="ChEBI" id="CHEBI:29103"/>
    </ligand>
</feature>
<dbReference type="InterPro" id="IPR029056">
    <property type="entry name" value="Ribokinase-like"/>
</dbReference>
<feature type="binding site" evidence="12">
    <location>
        <position position="186"/>
    </location>
    <ligand>
        <name>ATP</name>
        <dbReference type="ChEBI" id="CHEBI:30616"/>
    </ligand>
</feature>
<evidence type="ECO:0000256" key="3">
    <source>
        <dbReference type="ARBA" id="ARBA00016943"/>
    </source>
</evidence>
<dbReference type="InterPro" id="IPR011611">
    <property type="entry name" value="PfkB_dom"/>
</dbReference>
<feature type="binding site" evidence="12">
    <location>
        <position position="142"/>
    </location>
    <ligand>
        <name>substrate</name>
    </ligand>
</feature>
<keyword evidence="12" id="KW-0963">Cytoplasm</keyword>
<feature type="domain" description="Carbohydrate kinase PfkB" evidence="13">
    <location>
        <begin position="5"/>
        <end position="297"/>
    </location>
</feature>
<comment type="catalytic activity">
    <reaction evidence="12">
        <text>D-ribose + ATP = D-ribose 5-phosphate + ADP + H(+)</text>
        <dbReference type="Rhea" id="RHEA:13697"/>
        <dbReference type="ChEBI" id="CHEBI:15378"/>
        <dbReference type="ChEBI" id="CHEBI:30616"/>
        <dbReference type="ChEBI" id="CHEBI:47013"/>
        <dbReference type="ChEBI" id="CHEBI:78346"/>
        <dbReference type="ChEBI" id="CHEBI:456216"/>
        <dbReference type="EC" id="2.7.1.15"/>
    </reaction>
</comment>
<comment type="subunit">
    <text evidence="12">Homodimer.</text>
</comment>
<name>A0ABX8FAA6_9BACI</name>
<proteinExistence type="inferred from homology"/>
<feature type="binding site" evidence="12">
    <location>
        <position position="255"/>
    </location>
    <ligand>
        <name>substrate</name>
    </ligand>
</feature>
<dbReference type="InterPro" id="IPR011877">
    <property type="entry name" value="Ribokinase"/>
</dbReference>